<dbReference type="GO" id="GO:0048038">
    <property type="term" value="F:quinone binding"/>
    <property type="evidence" value="ECO:0007669"/>
    <property type="project" value="InterPro"/>
</dbReference>
<evidence type="ECO:0000313" key="5">
    <source>
        <dbReference type="EMBL" id="PIR78382.1"/>
    </source>
</evidence>
<evidence type="ECO:0000313" key="6">
    <source>
        <dbReference type="Proteomes" id="UP000230852"/>
    </source>
</evidence>
<feature type="domain" description="NADH-quinone oxidoreductase subunit D" evidence="4">
    <location>
        <begin position="287"/>
        <end position="452"/>
    </location>
</feature>
<dbReference type="Proteomes" id="UP000230852">
    <property type="component" value="Unassembled WGS sequence"/>
</dbReference>
<sequence>MIKEKIKLYLPKNVNVEYHNNLAIFEVSPAQIENIVEELHNQKKLSLKLVTATDERKENGVFKIWYLFGVPGDNFFICPFIELKNTFEFPSLANLVPEILNYERKIQTFFGLKAQGILDNRAIILHENYPSEAFPLRQDFDWKTKLKESSGKYEFQKVKGEGIYEIPVGPIHAGIIEPGHFRFSMAGESIVQLEPRLGYAHKGSEKLFEILSLENKVRLSEKISGDSSFSHSLTFCQTIEKLAEINVPKRALYLRTIFAELERLSNHLGDIGAIMMDTGFSFGGAHGSRLREIIMQINEKLTGSRFLRQVNTIGGIKKDLSNDNKEYLKNRLNEINKDFEEVIAVAENSASLLNRLKGTGVISSEIASNYSVVGVAGRAVGIERDIRIDFPYAAYAELSMGSIPVEQDGDVNARFQIRIREIRKSIEIIQESLQKLPEGAICMVDNSIQLKKNALSVSIVEGWRGEIVYFVATDSQGEISRVLPRDPSFINWPVLGEAALNNIVPDFPLINKSFNLSYTGNDL</sequence>
<keyword evidence="1" id="KW-0560">Oxidoreductase</keyword>
<dbReference type="InterPro" id="IPR001135">
    <property type="entry name" value="NADH_Q_OxRdtase_suD"/>
</dbReference>
<dbReference type="SUPFAM" id="SSF143243">
    <property type="entry name" value="Nqo5-like"/>
    <property type="match status" value="1"/>
</dbReference>
<evidence type="ECO:0000259" key="4">
    <source>
        <dbReference type="Pfam" id="PF00346"/>
    </source>
</evidence>
<dbReference type="AlphaFoldDB" id="A0A2H0U0P2"/>
<evidence type="ECO:0000256" key="2">
    <source>
        <dbReference type="ARBA" id="ARBA00023027"/>
    </source>
</evidence>
<dbReference type="PANTHER" id="PTHR43485">
    <property type="entry name" value="HYDROGENASE-4 COMPONENT G"/>
    <property type="match status" value="1"/>
</dbReference>
<reference evidence="6" key="1">
    <citation type="submission" date="2017-09" db="EMBL/GenBank/DDBJ databases">
        <title>Depth-based differentiation of microbial function through sediment-hosted aquifers and enrichment of novel symbionts in the deep terrestrial subsurface.</title>
        <authorList>
            <person name="Probst A.J."/>
            <person name="Ladd B."/>
            <person name="Jarett J.K."/>
            <person name="Geller-Mcgrath D.E."/>
            <person name="Sieber C.M.K."/>
            <person name="Emerson J.B."/>
            <person name="Anantharaman K."/>
            <person name="Thomas B.C."/>
            <person name="Malmstrom R."/>
            <person name="Stieglmeier M."/>
            <person name="Klingl A."/>
            <person name="Woyke T."/>
            <person name="Ryan C.M."/>
            <person name="Banfield J.F."/>
        </authorList>
    </citation>
    <scope>NUCLEOTIDE SEQUENCE [LARGE SCALE GENOMIC DNA]</scope>
</reference>
<dbReference type="InterPro" id="IPR029014">
    <property type="entry name" value="NiFe-Hase_large"/>
</dbReference>
<dbReference type="SUPFAM" id="SSF56762">
    <property type="entry name" value="HydB/Nqo4-like"/>
    <property type="match status" value="1"/>
</dbReference>
<comment type="caution">
    <text evidence="5">The sequence shown here is derived from an EMBL/GenBank/DDBJ whole genome shotgun (WGS) entry which is preliminary data.</text>
</comment>
<dbReference type="InterPro" id="IPR001268">
    <property type="entry name" value="NADH_UbQ_OxRdtase_30kDa_su"/>
</dbReference>
<dbReference type="GO" id="GO:0016651">
    <property type="term" value="F:oxidoreductase activity, acting on NAD(P)H"/>
    <property type="evidence" value="ECO:0007669"/>
    <property type="project" value="InterPro"/>
</dbReference>
<dbReference type="PANTHER" id="PTHR43485:SF1">
    <property type="entry name" value="FORMATE HYDROGENLYASE SUBUNIT 5-RELATED"/>
    <property type="match status" value="1"/>
</dbReference>
<evidence type="ECO:0000256" key="1">
    <source>
        <dbReference type="ARBA" id="ARBA00023002"/>
    </source>
</evidence>
<dbReference type="EMBL" id="PFBU01000037">
    <property type="protein sequence ID" value="PIR78382.1"/>
    <property type="molecule type" value="Genomic_DNA"/>
</dbReference>
<dbReference type="Pfam" id="PF00346">
    <property type="entry name" value="Complex1_49kDa"/>
    <property type="match status" value="1"/>
</dbReference>
<dbReference type="GO" id="GO:0008137">
    <property type="term" value="F:NADH dehydrogenase (ubiquinone) activity"/>
    <property type="evidence" value="ECO:0007669"/>
    <property type="project" value="InterPro"/>
</dbReference>
<name>A0A2H0U0P2_9BACT</name>
<organism evidence="5 6">
    <name type="scientific">Candidatus Magasanikbacteria bacterium CG10_big_fil_rev_8_21_14_0_10_36_16</name>
    <dbReference type="NCBI Taxonomy" id="1974645"/>
    <lineage>
        <taxon>Bacteria</taxon>
        <taxon>Candidatus Magasanikiibacteriota</taxon>
    </lineage>
</organism>
<accession>A0A2H0U0P2</accession>
<protein>
    <recommendedName>
        <fullName evidence="7">NADH-quinone oxidoreductase subunit F</fullName>
    </recommendedName>
</protein>
<dbReference type="GO" id="GO:0051287">
    <property type="term" value="F:NAD binding"/>
    <property type="evidence" value="ECO:0007669"/>
    <property type="project" value="InterPro"/>
</dbReference>
<dbReference type="Pfam" id="PF00329">
    <property type="entry name" value="Complex1_30kDa"/>
    <property type="match status" value="1"/>
</dbReference>
<evidence type="ECO:0008006" key="7">
    <source>
        <dbReference type="Google" id="ProtNLM"/>
    </source>
</evidence>
<gene>
    <name evidence="5" type="ORF">COU28_01880</name>
</gene>
<dbReference type="Gene3D" id="1.10.645.10">
    <property type="entry name" value="Cytochrome-c3 Hydrogenase, chain B"/>
    <property type="match status" value="1"/>
</dbReference>
<proteinExistence type="predicted"/>
<dbReference type="InterPro" id="IPR037232">
    <property type="entry name" value="NADH_quin_OxRdtase_su_C/D-like"/>
</dbReference>
<feature type="domain" description="NADH:ubiquinone oxidoreductase 30kDa subunit" evidence="3">
    <location>
        <begin position="26"/>
        <end position="144"/>
    </location>
</feature>
<keyword evidence="2" id="KW-0520">NAD</keyword>
<evidence type="ECO:0000259" key="3">
    <source>
        <dbReference type="Pfam" id="PF00329"/>
    </source>
</evidence>
<dbReference type="InterPro" id="IPR052197">
    <property type="entry name" value="ComplexI_49kDa-like"/>
</dbReference>